<feature type="compositionally biased region" description="Basic and acidic residues" evidence="1">
    <location>
        <begin position="175"/>
        <end position="200"/>
    </location>
</feature>
<name>A0A0S8JBX6_UNCT6</name>
<dbReference type="Proteomes" id="UP000051035">
    <property type="component" value="Unassembled WGS sequence"/>
</dbReference>
<dbReference type="Gene3D" id="1.10.287.950">
    <property type="entry name" value="Methyl-accepting chemotaxis protein"/>
    <property type="match status" value="1"/>
</dbReference>
<evidence type="ECO:0000256" key="1">
    <source>
        <dbReference type="SAM" id="MobiDB-lite"/>
    </source>
</evidence>
<evidence type="ECO:0000313" key="3">
    <source>
        <dbReference type="Proteomes" id="UP000051035"/>
    </source>
</evidence>
<feature type="region of interest" description="Disordered" evidence="1">
    <location>
        <begin position="175"/>
        <end position="212"/>
    </location>
</feature>
<comment type="caution">
    <text evidence="2">The sequence shown here is derived from an EMBL/GenBank/DDBJ whole genome shotgun (WGS) entry which is preliminary data.</text>
</comment>
<gene>
    <name evidence="2" type="ORF">AMJ71_09900</name>
</gene>
<dbReference type="EMBL" id="LJVA01000149">
    <property type="protein sequence ID" value="KPL06373.1"/>
    <property type="molecule type" value="Genomic_DNA"/>
</dbReference>
<dbReference type="AlphaFoldDB" id="A0A0S8JBX6"/>
<evidence type="ECO:0000313" key="2">
    <source>
        <dbReference type="EMBL" id="KPL06373.1"/>
    </source>
</evidence>
<protein>
    <submittedName>
        <fullName evidence="2">Uncharacterized protein</fullName>
    </submittedName>
</protein>
<sequence length="212" mass="23729">MTARSEELLAEKGRLDEIVRRLGEDLAALERDAAAEDVRVRGLAERRTQLSQGIDECNIRVIRFDGQLERLVAGVERANKAAAEIIGELGQVEKDGAEALESTEQLNELIGETRSEVSRLKGEQTEAGQAVERLDEEARDWSRKIEQGRAELEEARQALTEATEHAHRLRMQALEREMERKSRRVGQPDRDVDAVDREDGTGEYARGRGASA</sequence>
<reference evidence="2 3" key="1">
    <citation type="journal article" date="2015" name="Microbiome">
        <title>Genomic resolution of linkages in carbon, nitrogen, and sulfur cycling among widespread estuary sediment bacteria.</title>
        <authorList>
            <person name="Baker B.J."/>
            <person name="Lazar C.S."/>
            <person name="Teske A.P."/>
            <person name="Dick G.J."/>
        </authorList>
    </citation>
    <scope>NUCLEOTIDE SEQUENCE [LARGE SCALE GENOMIC DNA]</scope>
    <source>
        <strain evidence="2">SM1_40</strain>
    </source>
</reference>
<proteinExistence type="predicted"/>
<accession>A0A0S8JBX6</accession>
<organism evidence="2 3">
    <name type="scientific">candidate division TA06 bacterium SM1_40</name>
    <dbReference type="NCBI Taxonomy" id="1703773"/>
    <lineage>
        <taxon>Bacteria</taxon>
        <taxon>Bacteria division TA06</taxon>
    </lineage>
</organism>
<dbReference type="SUPFAM" id="SSF58104">
    <property type="entry name" value="Methyl-accepting chemotaxis protein (MCP) signaling domain"/>
    <property type="match status" value="1"/>
</dbReference>